<feature type="domain" description="Nudix hydrolase" evidence="2">
    <location>
        <begin position="41"/>
        <end position="179"/>
    </location>
</feature>
<evidence type="ECO:0000256" key="1">
    <source>
        <dbReference type="ARBA" id="ARBA00005582"/>
    </source>
</evidence>
<proteinExistence type="inferred from homology"/>
<evidence type="ECO:0000259" key="2">
    <source>
        <dbReference type="PROSITE" id="PS51462"/>
    </source>
</evidence>
<dbReference type="OrthoDB" id="9787880at2"/>
<dbReference type="CDD" id="cd03674">
    <property type="entry name" value="NUDIX_Hydrolase"/>
    <property type="match status" value="1"/>
</dbReference>
<gene>
    <name evidence="3" type="ORF">DES36_10874</name>
</gene>
<keyword evidence="4" id="KW-1185">Reference proteome</keyword>
<reference evidence="3 4" key="1">
    <citation type="submission" date="2018-06" db="EMBL/GenBank/DDBJ databases">
        <title>Genomic Encyclopedia of Type Strains, Phase IV (KMG-IV): sequencing the most valuable type-strain genomes for metagenomic binning, comparative biology and taxonomic classification.</title>
        <authorList>
            <person name="Goeker M."/>
        </authorList>
    </citation>
    <scope>NUCLEOTIDE SEQUENCE [LARGE SCALE GENOMIC DNA]</scope>
    <source>
        <strain evidence="3 4">DSM 22112</strain>
    </source>
</reference>
<accession>A0A366I813</accession>
<dbReference type="PROSITE" id="PS51462">
    <property type="entry name" value="NUDIX"/>
    <property type="match status" value="1"/>
</dbReference>
<dbReference type="Pfam" id="PF00293">
    <property type="entry name" value="NUDIX"/>
    <property type="match status" value="1"/>
</dbReference>
<organism evidence="3 4">
    <name type="scientific">Alkalibaculum bacchi</name>
    <dbReference type="NCBI Taxonomy" id="645887"/>
    <lineage>
        <taxon>Bacteria</taxon>
        <taxon>Bacillati</taxon>
        <taxon>Bacillota</taxon>
        <taxon>Clostridia</taxon>
        <taxon>Eubacteriales</taxon>
        <taxon>Eubacteriaceae</taxon>
        <taxon>Alkalibaculum</taxon>
    </lineage>
</organism>
<dbReference type="InterPro" id="IPR000086">
    <property type="entry name" value="NUDIX_hydrolase_dom"/>
</dbReference>
<dbReference type="PANTHER" id="PTHR43736">
    <property type="entry name" value="ADP-RIBOSE PYROPHOSPHATASE"/>
    <property type="match status" value="1"/>
</dbReference>
<evidence type="ECO:0000313" key="3">
    <source>
        <dbReference type="EMBL" id="RBP64451.1"/>
    </source>
</evidence>
<dbReference type="EMBL" id="QNRX01000008">
    <property type="protein sequence ID" value="RBP64451.1"/>
    <property type="molecule type" value="Genomic_DNA"/>
</dbReference>
<dbReference type="PANTHER" id="PTHR43736:SF1">
    <property type="entry name" value="DIHYDRONEOPTERIN TRIPHOSPHATE DIPHOSPHATASE"/>
    <property type="match status" value="1"/>
</dbReference>
<sequence>MDWEDVIHNYIPKSEEEKKYKEVFLYSIDYFNDILTRHNPIVHLTSSAFVVNKKFDHALMIYHNIYDSWSWTGGHVDGETDFLKVAIKEVKEETGIFVKAITSMPLSIDVLSVIGHFKRGEYVAPHLHLSIAYGAIGDEEQELVIKKDENSAVKWIPIEQVNIYSTESHMKDIYDKLINRILQYKKVTTTL</sequence>
<dbReference type="SUPFAM" id="SSF55811">
    <property type="entry name" value="Nudix"/>
    <property type="match status" value="1"/>
</dbReference>
<evidence type="ECO:0000313" key="4">
    <source>
        <dbReference type="Proteomes" id="UP000253490"/>
    </source>
</evidence>
<dbReference type="RefSeq" id="WP_113920600.1">
    <property type="nucleotide sequence ID" value="NZ_QNRX01000008.1"/>
</dbReference>
<dbReference type="Gene3D" id="3.90.79.10">
    <property type="entry name" value="Nucleoside Triphosphate Pyrophosphohydrolase"/>
    <property type="match status" value="1"/>
</dbReference>
<dbReference type="Proteomes" id="UP000253490">
    <property type="component" value="Unassembled WGS sequence"/>
</dbReference>
<protein>
    <submittedName>
        <fullName evidence="3">ADP-ribose pyrophosphatase YjhB (NUDIX family)</fullName>
    </submittedName>
</protein>
<comment type="similarity">
    <text evidence="1">Belongs to the Nudix hydrolase family.</text>
</comment>
<comment type="caution">
    <text evidence="3">The sequence shown here is derived from an EMBL/GenBank/DDBJ whole genome shotgun (WGS) entry which is preliminary data.</text>
</comment>
<name>A0A366I813_9FIRM</name>
<dbReference type="InterPro" id="IPR015797">
    <property type="entry name" value="NUDIX_hydrolase-like_dom_sf"/>
</dbReference>
<dbReference type="AlphaFoldDB" id="A0A366I813"/>